<feature type="domain" description="TonB-dependent receptor plug" evidence="14">
    <location>
        <begin position="48"/>
        <end position="161"/>
    </location>
</feature>
<evidence type="ECO:0000256" key="8">
    <source>
        <dbReference type="ARBA" id="ARBA00023136"/>
    </source>
</evidence>
<comment type="subcellular location">
    <subcellularLocation>
        <location evidence="1 10">Cell outer membrane</location>
        <topology evidence="1 10">Multi-pass membrane protein</topology>
    </subcellularLocation>
</comment>
<dbReference type="SUPFAM" id="SSF56935">
    <property type="entry name" value="Porins"/>
    <property type="match status" value="1"/>
</dbReference>
<dbReference type="PROSITE" id="PS52016">
    <property type="entry name" value="TONB_DEPENDENT_REC_3"/>
    <property type="match status" value="1"/>
</dbReference>
<dbReference type="CDD" id="cd01347">
    <property type="entry name" value="ligand_gated_channel"/>
    <property type="match status" value="1"/>
</dbReference>
<reference evidence="15 16" key="1">
    <citation type="submission" date="2016-08" db="EMBL/GenBank/DDBJ databases">
        <authorList>
            <person name="Seilhamer J.J."/>
        </authorList>
    </citation>
    <scope>NUCLEOTIDE SEQUENCE [LARGE SCALE GENOMIC DNA]</scope>
    <source>
        <strain evidence="15 16">BRTC-1</strain>
    </source>
</reference>
<keyword evidence="9 10" id="KW-0998">Cell outer membrane</keyword>
<evidence type="ECO:0000256" key="9">
    <source>
        <dbReference type="ARBA" id="ARBA00023237"/>
    </source>
</evidence>
<dbReference type="GO" id="GO:0009279">
    <property type="term" value="C:cell outer membrane"/>
    <property type="evidence" value="ECO:0007669"/>
    <property type="project" value="UniProtKB-SubCell"/>
</dbReference>
<evidence type="ECO:0000256" key="4">
    <source>
        <dbReference type="ARBA" id="ARBA00022692"/>
    </source>
</evidence>
<keyword evidence="4 10" id="KW-0812">Transmembrane</keyword>
<sequence>MRIFKLCPMAVALLVATSTFAQQQNASLESIMQLPTIVVSASGYEQDIKKAPASITVITAEDLQKKGATNIADVLTDVPGVDVRNGQGKTGGLNIQMRGLNQAYTLILIDGQRQNTSGDISPNGFGEYSTSFMPPMSAIERIEVIRGPMSTLYGSDAMGGVINIITKKVSDEWHGGLSAEHTFQENSAIGNSAKTSAVISGPLLKDRLGVQLRGDFYHRDQSDRLVTPTKDITIGSQGRDPRNVEADNFSLGSKLNYKINDDYNAWVDYDYAQQRYDNRDGRLGELYEYKRTGGIANIGSYADELKFLRHRISTGLDADLAWGQWKTFASQVKSEQKGRRLPIGQAADFNYYSDGSQARQLETKDITLDSRLIMPLAQHKLTVGTEYKNNQTIDGAAGQGQKFKQHSWSVFAEDEWSLLDNLAFTFGGRYEHHSAFGGHFTPRAYLVWNAHDYVTLKGGVSTGYKVPTANDLHDGINGFTAQGRSVILGNKDLKPEKTTNYELAMVFDNLTNFSLTTTGFYTQFKDIIVSNANIVENCLWADRPAGQAAASNCMRVGNFDYQQNFGFKGNADKAKSYGVEFSARYEISPQFNVKANYTWMESEITSGKSKGQAIENTPKHAANLTGTWLVNDQFSTWLETEYKAKRLRFTDPNSSVDTIREADVTHNQLKAYALLNLGAAYKVNSQVTLSARVNNLLNKDFGDYKTFQNSRGESVNAFLYQKTGRSTEGTYIPDRNYWLALSYNF</sequence>
<dbReference type="InterPro" id="IPR012910">
    <property type="entry name" value="Plug_dom"/>
</dbReference>
<dbReference type="GO" id="GO:0015344">
    <property type="term" value="F:siderophore uptake transmembrane transporter activity"/>
    <property type="evidence" value="ECO:0007669"/>
    <property type="project" value="TreeGrafter"/>
</dbReference>
<evidence type="ECO:0000256" key="12">
    <source>
        <dbReference type="SAM" id="SignalP"/>
    </source>
</evidence>
<keyword evidence="5 12" id="KW-0732">Signal</keyword>
<dbReference type="Proteomes" id="UP000093391">
    <property type="component" value="Chromosome"/>
</dbReference>
<dbReference type="InterPro" id="IPR000531">
    <property type="entry name" value="Beta-barrel_TonB"/>
</dbReference>
<keyword evidence="16" id="KW-1185">Reference proteome</keyword>
<comment type="similarity">
    <text evidence="10 11">Belongs to the TonB-dependent receptor family.</text>
</comment>
<dbReference type="RefSeq" id="WP_067559332.1">
    <property type="nucleotide sequence ID" value="NZ_CP016895.1"/>
</dbReference>
<evidence type="ECO:0000259" key="14">
    <source>
        <dbReference type="Pfam" id="PF07715"/>
    </source>
</evidence>
<evidence type="ECO:0000259" key="13">
    <source>
        <dbReference type="Pfam" id="PF00593"/>
    </source>
</evidence>
<evidence type="ECO:0000256" key="7">
    <source>
        <dbReference type="ARBA" id="ARBA00023077"/>
    </source>
</evidence>
<dbReference type="InterPro" id="IPR039426">
    <property type="entry name" value="TonB-dep_rcpt-like"/>
</dbReference>
<dbReference type="PANTHER" id="PTHR30069">
    <property type="entry name" value="TONB-DEPENDENT OUTER MEMBRANE RECEPTOR"/>
    <property type="match status" value="1"/>
</dbReference>
<evidence type="ECO:0000256" key="2">
    <source>
        <dbReference type="ARBA" id="ARBA00022448"/>
    </source>
</evidence>
<keyword evidence="7 11" id="KW-0798">TonB box</keyword>
<keyword evidence="8 10" id="KW-0472">Membrane</keyword>
<dbReference type="EMBL" id="CP016895">
    <property type="protein sequence ID" value="AOA59931.1"/>
    <property type="molecule type" value="Genomic_DNA"/>
</dbReference>
<feature type="chain" id="PRO_5008540039" evidence="12">
    <location>
        <begin position="22"/>
        <end position="745"/>
    </location>
</feature>
<evidence type="ECO:0000256" key="11">
    <source>
        <dbReference type="RuleBase" id="RU003357"/>
    </source>
</evidence>
<dbReference type="InterPro" id="IPR036942">
    <property type="entry name" value="Beta-barrel_TonB_sf"/>
</dbReference>
<keyword evidence="2 10" id="KW-0813">Transport</keyword>
<feature type="signal peptide" evidence="12">
    <location>
        <begin position="1"/>
        <end position="21"/>
    </location>
</feature>
<dbReference type="Pfam" id="PF00593">
    <property type="entry name" value="TonB_dep_Rec_b-barrel"/>
    <property type="match status" value="1"/>
</dbReference>
<evidence type="ECO:0000256" key="1">
    <source>
        <dbReference type="ARBA" id="ARBA00004571"/>
    </source>
</evidence>
<keyword evidence="15" id="KW-0675">Receptor</keyword>
<dbReference type="Pfam" id="PF07715">
    <property type="entry name" value="Plug"/>
    <property type="match status" value="1"/>
</dbReference>
<proteinExistence type="inferred from homology"/>
<organism evidence="15 16">
    <name type="scientific">Acinetobacter larvae</name>
    <dbReference type="NCBI Taxonomy" id="1789224"/>
    <lineage>
        <taxon>Bacteria</taxon>
        <taxon>Pseudomonadati</taxon>
        <taxon>Pseudomonadota</taxon>
        <taxon>Gammaproteobacteria</taxon>
        <taxon>Moraxellales</taxon>
        <taxon>Moraxellaceae</taxon>
        <taxon>Acinetobacter</taxon>
    </lineage>
</organism>
<dbReference type="OrthoDB" id="9764669at2"/>
<evidence type="ECO:0000313" key="16">
    <source>
        <dbReference type="Proteomes" id="UP000093391"/>
    </source>
</evidence>
<accession>A0A1B2M462</accession>
<evidence type="ECO:0000313" key="15">
    <source>
        <dbReference type="EMBL" id="AOA59931.1"/>
    </source>
</evidence>
<dbReference type="InterPro" id="IPR037066">
    <property type="entry name" value="Plug_dom_sf"/>
</dbReference>
<evidence type="ECO:0000256" key="10">
    <source>
        <dbReference type="PROSITE-ProRule" id="PRU01360"/>
    </source>
</evidence>
<feature type="domain" description="TonB-dependent receptor-like beta-barrel" evidence="13">
    <location>
        <begin position="220"/>
        <end position="696"/>
    </location>
</feature>
<dbReference type="PANTHER" id="PTHR30069:SF53">
    <property type="entry name" value="COLICIN I RECEPTOR-RELATED"/>
    <property type="match status" value="1"/>
</dbReference>
<dbReference type="KEGG" id="ala:BFG52_08375"/>
<evidence type="ECO:0000256" key="6">
    <source>
        <dbReference type="ARBA" id="ARBA00023065"/>
    </source>
</evidence>
<evidence type="ECO:0000256" key="3">
    <source>
        <dbReference type="ARBA" id="ARBA00022452"/>
    </source>
</evidence>
<dbReference type="GO" id="GO:0044718">
    <property type="term" value="P:siderophore transmembrane transport"/>
    <property type="evidence" value="ECO:0007669"/>
    <property type="project" value="TreeGrafter"/>
</dbReference>
<keyword evidence="3 10" id="KW-1134">Transmembrane beta strand</keyword>
<dbReference type="Gene3D" id="2.170.130.10">
    <property type="entry name" value="TonB-dependent receptor, plug domain"/>
    <property type="match status" value="1"/>
</dbReference>
<name>A0A1B2M462_9GAMM</name>
<dbReference type="STRING" id="1789224.BFG52_08375"/>
<protein>
    <submittedName>
        <fullName evidence="15">Ferric siderophore receptor protein</fullName>
    </submittedName>
</protein>
<dbReference type="Gene3D" id="2.40.170.20">
    <property type="entry name" value="TonB-dependent receptor, beta-barrel domain"/>
    <property type="match status" value="1"/>
</dbReference>
<evidence type="ECO:0000256" key="5">
    <source>
        <dbReference type="ARBA" id="ARBA00022729"/>
    </source>
</evidence>
<dbReference type="AlphaFoldDB" id="A0A1B2M462"/>
<gene>
    <name evidence="15" type="ORF">BFG52_08375</name>
</gene>
<keyword evidence="6" id="KW-0406">Ion transport</keyword>